<sequence length="189" mass="20292">MTSTPQLHPLLLERRSPRAYDAVSRLDGDVVTRLLEAARWAPSAMNRQPWRFLVGLRDDETFKGVFDALAPGNQTWAGSAGALVVALAPVTEGDKWTAYELGLAVGQLTVQAHAEGLFVHQMGGFDAAQVKEGFGVPEGYEAYAVLAVGTLGDVAELPEHLQEREVAPRERLPLGEIAFSGSWGSPLAA</sequence>
<keyword evidence="5" id="KW-1185">Reference proteome</keyword>
<dbReference type="SUPFAM" id="SSF55469">
    <property type="entry name" value="FMN-dependent nitroreductase-like"/>
    <property type="match status" value="1"/>
</dbReference>
<evidence type="ECO:0000259" key="3">
    <source>
        <dbReference type="Pfam" id="PF00881"/>
    </source>
</evidence>
<dbReference type="PANTHER" id="PTHR43673">
    <property type="entry name" value="NAD(P)H NITROREDUCTASE YDGI-RELATED"/>
    <property type="match status" value="1"/>
</dbReference>
<keyword evidence="2" id="KW-0560">Oxidoreductase</keyword>
<organism evidence="4 5">
    <name type="scientific">Motilibacter rhizosphaerae</name>
    <dbReference type="NCBI Taxonomy" id="598652"/>
    <lineage>
        <taxon>Bacteria</taxon>
        <taxon>Bacillati</taxon>
        <taxon>Actinomycetota</taxon>
        <taxon>Actinomycetes</taxon>
        <taxon>Motilibacterales</taxon>
        <taxon>Motilibacteraceae</taxon>
        <taxon>Motilibacter</taxon>
    </lineage>
</organism>
<dbReference type="PANTHER" id="PTHR43673:SF10">
    <property type="entry name" value="NADH DEHYDROGENASE_NAD(P)H NITROREDUCTASE XCC3605-RELATED"/>
    <property type="match status" value="1"/>
</dbReference>
<proteinExistence type="inferred from homology"/>
<reference evidence="4 5" key="1">
    <citation type="submission" date="2019-02" db="EMBL/GenBank/DDBJ databases">
        <title>Genomic Encyclopedia of Type Strains, Phase IV (KMG-IV): sequencing the most valuable type-strain genomes for metagenomic binning, comparative biology and taxonomic classification.</title>
        <authorList>
            <person name="Goeker M."/>
        </authorList>
    </citation>
    <scope>NUCLEOTIDE SEQUENCE [LARGE SCALE GENOMIC DNA]</scope>
    <source>
        <strain evidence="4 5">DSM 45622</strain>
    </source>
</reference>
<evidence type="ECO:0000313" key="5">
    <source>
        <dbReference type="Proteomes" id="UP000293638"/>
    </source>
</evidence>
<feature type="domain" description="Nitroreductase" evidence="3">
    <location>
        <begin position="70"/>
        <end position="149"/>
    </location>
</feature>
<dbReference type="AlphaFoldDB" id="A0A4Q7NSD5"/>
<comment type="similarity">
    <text evidence="1">Belongs to the nitroreductase family.</text>
</comment>
<protein>
    <submittedName>
        <fullName evidence="4">Nitroreductase</fullName>
    </submittedName>
</protein>
<dbReference type="EMBL" id="SGXD01000002">
    <property type="protein sequence ID" value="RZS90007.1"/>
    <property type="molecule type" value="Genomic_DNA"/>
</dbReference>
<dbReference type="RefSeq" id="WP_130492528.1">
    <property type="nucleotide sequence ID" value="NZ_SGXD01000002.1"/>
</dbReference>
<comment type="caution">
    <text evidence="4">The sequence shown here is derived from an EMBL/GenBank/DDBJ whole genome shotgun (WGS) entry which is preliminary data.</text>
</comment>
<feature type="domain" description="Nitroreductase" evidence="3">
    <location>
        <begin position="12"/>
        <end position="68"/>
    </location>
</feature>
<dbReference type="InterPro" id="IPR000415">
    <property type="entry name" value="Nitroreductase-like"/>
</dbReference>
<name>A0A4Q7NSD5_9ACTN</name>
<dbReference type="OrthoDB" id="9802510at2"/>
<accession>A0A4Q7NSD5</accession>
<gene>
    <name evidence="4" type="ORF">EV189_1789</name>
</gene>
<dbReference type="CDD" id="cd02138">
    <property type="entry name" value="TdsD-like"/>
    <property type="match status" value="1"/>
</dbReference>
<evidence type="ECO:0000313" key="4">
    <source>
        <dbReference type="EMBL" id="RZS90007.1"/>
    </source>
</evidence>
<evidence type="ECO:0000256" key="2">
    <source>
        <dbReference type="ARBA" id="ARBA00023002"/>
    </source>
</evidence>
<dbReference type="Proteomes" id="UP000293638">
    <property type="component" value="Unassembled WGS sequence"/>
</dbReference>
<dbReference type="GO" id="GO:0016491">
    <property type="term" value="F:oxidoreductase activity"/>
    <property type="evidence" value="ECO:0007669"/>
    <property type="project" value="UniProtKB-KW"/>
</dbReference>
<dbReference type="Pfam" id="PF00881">
    <property type="entry name" value="Nitroreductase"/>
    <property type="match status" value="2"/>
</dbReference>
<dbReference type="Gene3D" id="3.40.109.10">
    <property type="entry name" value="NADH Oxidase"/>
    <property type="match status" value="1"/>
</dbReference>
<evidence type="ECO:0000256" key="1">
    <source>
        <dbReference type="ARBA" id="ARBA00007118"/>
    </source>
</evidence>
<dbReference type="InterPro" id="IPR029479">
    <property type="entry name" value="Nitroreductase"/>
</dbReference>